<dbReference type="CDD" id="cd03250">
    <property type="entry name" value="ABCC_MRP_domain1"/>
    <property type="match status" value="1"/>
</dbReference>
<dbReference type="FunFam" id="3.40.50.300:FF:001750">
    <property type="entry name" value="ATP-binding cassette transporter"/>
    <property type="match status" value="1"/>
</dbReference>
<dbReference type="CDD" id="cd18597">
    <property type="entry name" value="ABC_6TM_YOR1_D1_like"/>
    <property type="match status" value="1"/>
</dbReference>
<dbReference type="RefSeq" id="XP_064852209.1">
    <property type="nucleotide sequence ID" value="XM_064996137.1"/>
</dbReference>
<proteinExistence type="inferred from homology"/>
<dbReference type="InterPro" id="IPR003439">
    <property type="entry name" value="ABC_transporter-like_ATP-bd"/>
</dbReference>
<feature type="transmembrane region" description="Helical" evidence="10">
    <location>
        <begin position="281"/>
        <end position="305"/>
    </location>
</feature>
<evidence type="ECO:0000256" key="10">
    <source>
        <dbReference type="SAM" id="Phobius"/>
    </source>
</evidence>
<dbReference type="GO" id="GO:0008559">
    <property type="term" value="F:ABC-type xenobiotic transporter activity"/>
    <property type="evidence" value="ECO:0007669"/>
    <property type="project" value="TreeGrafter"/>
</dbReference>
<feature type="domain" description="ABC transmembrane type-1" evidence="12">
    <location>
        <begin position="167"/>
        <end position="451"/>
    </location>
</feature>
<feature type="transmembrane region" description="Helical" evidence="10">
    <location>
        <begin position="966"/>
        <end position="999"/>
    </location>
</feature>
<dbReference type="CDD" id="cd03244">
    <property type="entry name" value="ABCC_MRP_domain2"/>
    <property type="match status" value="1"/>
</dbReference>
<dbReference type="GO" id="GO:0016887">
    <property type="term" value="F:ATP hydrolysis activity"/>
    <property type="evidence" value="ECO:0007669"/>
    <property type="project" value="InterPro"/>
</dbReference>
<keyword evidence="6 13" id="KW-0067">ATP-binding</keyword>
<feature type="transmembrane region" description="Helical" evidence="10">
    <location>
        <begin position="888"/>
        <end position="914"/>
    </location>
</feature>
<keyword evidence="3" id="KW-0813">Transport</keyword>
<evidence type="ECO:0000313" key="13">
    <source>
        <dbReference type="EMBL" id="GMM35209.1"/>
    </source>
</evidence>
<dbReference type="CDD" id="cd18606">
    <property type="entry name" value="ABC_6TM_YOR1_D2_like"/>
    <property type="match status" value="1"/>
</dbReference>
<evidence type="ECO:0000256" key="5">
    <source>
        <dbReference type="ARBA" id="ARBA00022741"/>
    </source>
</evidence>
<evidence type="ECO:0000256" key="8">
    <source>
        <dbReference type="ARBA" id="ARBA00023136"/>
    </source>
</evidence>
<comment type="caution">
    <text evidence="13">The sequence shown here is derived from an EMBL/GenBank/DDBJ whole genome shotgun (WGS) entry which is preliminary data.</text>
</comment>
<dbReference type="PROSITE" id="PS50893">
    <property type="entry name" value="ABC_TRANSPORTER_2"/>
    <property type="match status" value="2"/>
</dbReference>
<feature type="region of interest" description="Disordered" evidence="9">
    <location>
        <begin position="512"/>
        <end position="539"/>
    </location>
</feature>
<evidence type="ECO:0000256" key="1">
    <source>
        <dbReference type="ARBA" id="ARBA00004141"/>
    </source>
</evidence>
<dbReference type="SMART" id="SM00382">
    <property type="entry name" value="AAA"/>
    <property type="match status" value="2"/>
</dbReference>
<organism evidence="13 14">
    <name type="scientific">Saccharomycopsis crataegensis</name>
    <dbReference type="NCBI Taxonomy" id="43959"/>
    <lineage>
        <taxon>Eukaryota</taxon>
        <taxon>Fungi</taxon>
        <taxon>Dikarya</taxon>
        <taxon>Ascomycota</taxon>
        <taxon>Saccharomycotina</taxon>
        <taxon>Saccharomycetes</taxon>
        <taxon>Saccharomycopsidaceae</taxon>
        <taxon>Saccharomycopsis</taxon>
    </lineage>
</organism>
<dbReference type="Pfam" id="PF00005">
    <property type="entry name" value="ABC_tran"/>
    <property type="match status" value="2"/>
</dbReference>
<dbReference type="InterPro" id="IPR027417">
    <property type="entry name" value="P-loop_NTPase"/>
</dbReference>
<evidence type="ECO:0000256" key="4">
    <source>
        <dbReference type="ARBA" id="ARBA00022692"/>
    </source>
</evidence>
<evidence type="ECO:0000259" key="11">
    <source>
        <dbReference type="PROSITE" id="PS50893"/>
    </source>
</evidence>
<dbReference type="PANTHER" id="PTHR24223">
    <property type="entry name" value="ATP-BINDING CASSETTE SUB-FAMILY C"/>
    <property type="match status" value="1"/>
</dbReference>
<dbReference type="GeneID" id="90073188"/>
<feature type="compositionally biased region" description="Polar residues" evidence="9">
    <location>
        <begin position="523"/>
        <end position="539"/>
    </location>
</feature>
<dbReference type="EMBL" id="BTFZ01000004">
    <property type="protein sequence ID" value="GMM35209.1"/>
    <property type="molecule type" value="Genomic_DNA"/>
</dbReference>
<feature type="transmembrane region" description="Helical" evidence="10">
    <location>
        <begin position="211"/>
        <end position="230"/>
    </location>
</feature>
<keyword evidence="4 10" id="KW-0812">Transmembrane</keyword>
<feature type="region of interest" description="Disordered" evidence="9">
    <location>
        <begin position="1"/>
        <end position="31"/>
    </location>
</feature>
<feature type="transmembrane region" description="Helical" evidence="10">
    <location>
        <begin position="1104"/>
        <end position="1124"/>
    </location>
</feature>
<evidence type="ECO:0000256" key="7">
    <source>
        <dbReference type="ARBA" id="ARBA00022989"/>
    </source>
</evidence>
<keyword evidence="7 10" id="KW-1133">Transmembrane helix</keyword>
<evidence type="ECO:0000259" key="12">
    <source>
        <dbReference type="PROSITE" id="PS50929"/>
    </source>
</evidence>
<keyword evidence="5" id="KW-0547">Nucleotide-binding</keyword>
<dbReference type="InterPro" id="IPR017871">
    <property type="entry name" value="ABC_transporter-like_CS"/>
</dbReference>
<evidence type="ECO:0000256" key="3">
    <source>
        <dbReference type="ARBA" id="ARBA00022448"/>
    </source>
</evidence>
<dbReference type="InterPro" id="IPR036640">
    <property type="entry name" value="ABC1_TM_sf"/>
</dbReference>
<dbReference type="GO" id="GO:0005524">
    <property type="term" value="F:ATP binding"/>
    <property type="evidence" value="ECO:0007669"/>
    <property type="project" value="UniProtKB-KW"/>
</dbReference>
<protein>
    <submittedName>
        <fullName evidence="13">ATP-binding cassette transporter</fullName>
    </submittedName>
</protein>
<feature type="transmembrane region" description="Helical" evidence="10">
    <location>
        <begin position="389"/>
        <end position="413"/>
    </location>
</feature>
<reference evidence="13 14" key="1">
    <citation type="journal article" date="2023" name="Elife">
        <title>Identification of key yeast species and microbe-microbe interactions impacting larval growth of Drosophila in the wild.</title>
        <authorList>
            <person name="Mure A."/>
            <person name="Sugiura Y."/>
            <person name="Maeda R."/>
            <person name="Honda K."/>
            <person name="Sakurai N."/>
            <person name="Takahashi Y."/>
            <person name="Watada M."/>
            <person name="Katoh T."/>
            <person name="Gotoh A."/>
            <person name="Gotoh Y."/>
            <person name="Taniguchi I."/>
            <person name="Nakamura K."/>
            <person name="Hayashi T."/>
            <person name="Katayama T."/>
            <person name="Uemura T."/>
            <person name="Hattori Y."/>
        </authorList>
    </citation>
    <scope>NUCLEOTIDE SEQUENCE [LARGE SCALE GENOMIC DNA]</scope>
    <source>
        <strain evidence="13 14">SC-9</strain>
    </source>
</reference>
<dbReference type="InterPro" id="IPR011527">
    <property type="entry name" value="ABC1_TM_dom"/>
</dbReference>
<dbReference type="PROSITE" id="PS00211">
    <property type="entry name" value="ABC_TRANSPORTER_1"/>
    <property type="match status" value="2"/>
</dbReference>
<keyword evidence="14" id="KW-1185">Reference proteome</keyword>
<dbReference type="Gene3D" id="1.20.1560.10">
    <property type="entry name" value="ABC transporter type 1, transmembrane domain"/>
    <property type="match status" value="2"/>
</dbReference>
<name>A0AAV5QKR1_9ASCO</name>
<dbReference type="Pfam" id="PF00664">
    <property type="entry name" value="ABC_membrane"/>
    <property type="match status" value="2"/>
</dbReference>
<accession>A0AAV5QKR1</accession>
<dbReference type="InterPro" id="IPR050173">
    <property type="entry name" value="ABC_transporter_C-like"/>
</dbReference>
<feature type="compositionally biased region" description="Low complexity" evidence="9">
    <location>
        <begin position="14"/>
        <end position="25"/>
    </location>
</feature>
<gene>
    <name evidence="13" type="ORF">DASC09_025340</name>
</gene>
<feature type="transmembrane region" description="Helical" evidence="10">
    <location>
        <begin position="311"/>
        <end position="328"/>
    </location>
</feature>
<evidence type="ECO:0000313" key="14">
    <source>
        <dbReference type="Proteomes" id="UP001360560"/>
    </source>
</evidence>
<dbReference type="InterPro" id="IPR003593">
    <property type="entry name" value="AAA+_ATPase"/>
</dbReference>
<feature type="transmembrane region" description="Helical" evidence="10">
    <location>
        <begin position="846"/>
        <end position="868"/>
    </location>
</feature>
<dbReference type="Gene3D" id="3.40.50.300">
    <property type="entry name" value="P-loop containing nucleotide triphosphate hydrolases"/>
    <property type="match status" value="2"/>
</dbReference>
<keyword evidence="8 10" id="KW-0472">Membrane</keyword>
<dbReference type="PANTHER" id="PTHR24223:SF456">
    <property type="entry name" value="MULTIDRUG RESISTANCE-ASSOCIATED PROTEIN LETHAL(2)03659"/>
    <property type="match status" value="1"/>
</dbReference>
<dbReference type="PROSITE" id="PS50929">
    <property type="entry name" value="ABC_TM1F"/>
    <property type="match status" value="2"/>
</dbReference>
<dbReference type="Proteomes" id="UP001360560">
    <property type="component" value="Unassembled WGS sequence"/>
</dbReference>
<feature type="transmembrane region" description="Helical" evidence="10">
    <location>
        <begin position="425"/>
        <end position="448"/>
    </location>
</feature>
<dbReference type="FunFam" id="3.40.50.300:FF:000565">
    <property type="entry name" value="ABC bile acid transporter"/>
    <property type="match status" value="1"/>
</dbReference>
<dbReference type="SUPFAM" id="SSF90123">
    <property type="entry name" value="ABC transporter transmembrane region"/>
    <property type="match status" value="2"/>
</dbReference>
<sequence>MSDKSDPPPATQGSSSSSPSSSSSSTTKEDLTLEKGYSHHEVPVLQRHLLTPLLSKKIPPVSDDKVPWPRTPKKIIQYIFFWWMIPLMKIGYKRTLQNEDLWQLDHKMTVEQLYSKFKGHLDRAVAKNRAKALAANPDLTEDELREAGFSTWTIHWALFLTLRFRYIQGLLFKALFDISSTLTPLLTKALINFVETKTLFPSTPVNKGIGYAIGTAFIVLFSGVCINHFFHNSMTCGVQVKSILTKLLLEKSFKLDGKSRQKFSTGKITSMMGTDLARIDFAVGFQPFLIGFPIPVIIVVVLLIVNIGVSALVGIAIFLIAGALIGAGSKKLVGFRKSAAKFTDNRVSLVREVLSSIKMIKYYGWEIPYYNNIKEIRKNEMNFVFRLQFVRVIFTAVAVCLPTICSMVSFLVLHAIKPKMSPGDIFASLSLFSSLSQQVMFVPMALATSIDAHLSLKRVTELMKCDEEKPLDKAEEEHDRLESGLVLDREQYAVQMKNAEFKWAAVIKDDDEKDATDDKNKKNSNSELSQSVTNNHDQLSRTLTSKSGITVEVPVVDPSSFTGLHDIDLSIKHGEFIIVTGPIGSGKSSLLSAIARFMPKQSGALEINDSLLLCGYPWVQNATVKDNIVFGLPYDEARYKKVIHVCSLEADLAILPGGDETEVGERGITLSGGQKARINLARAVYGDKNIVLLDDVLSAVDAKVGRHIMEKCIMEFLGDKTRVLATHQLSLVNYADRVVYLDGSGRIDVGTVEELRARCEGFQKLMEFSAATEEDEQDDQANIDIDNKDEEEVIGQTNEASEKSEESYNYQHKNGDGKLIKEEDRAVNRISFQVYKNYLRLGLGRFAIPLLILFFLIAASATFCQIFTNTWLSFWTDQKFKGKHSNWYIGLYVMFCLMSVILVLLEFSFICYVANKCARELNIKALRNVLYTPMSFLDTTPMGRILNRFTKDTDSLDNEIGDQLRIFVFPLSVVIGVLILCIIYLPWIAIAIVPLGLIYVSVTSFYQASAREVKRLEAINRSFVYNNFNECLSGVATIKAYQSQDQFLARNDEYLNQMNKASYVNVALQRFLSVQFDSVAVVFILVIGLLCVTRQFNISASSTGLLLSYVLQIVGLLSLLIRSLTQVENEMNSAERLIFYAYELPQEAPYQIEATKPAESWPEHGEIKFENASLRYRDGLPLVLKNLNITVNAGEKIGICGRTGAGKSTIMTALYRLSELAEGKITIDGHDISKLGMFDLRSKLCIIPQDPVLFKGSIRKNLDPFELSDDNSLWDALRRAGLIEQDVLKTVKVQKLDAALGDSGLENLHKFHLDQQVEEEGANFSLGERQLIALARALVRNSKILILDEATSSVDYETDANINKTIRTEFADCTILCIAHRLNTIVKFDRILVMDKGEVAEFGEPEKLYDDNGIFREMCERSAIVRADFIKD</sequence>
<dbReference type="GO" id="GO:0005886">
    <property type="term" value="C:plasma membrane"/>
    <property type="evidence" value="ECO:0007669"/>
    <property type="project" value="TreeGrafter"/>
</dbReference>
<feature type="domain" description="ABC transmembrane type-1" evidence="12">
    <location>
        <begin position="852"/>
        <end position="1129"/>
    </location>
</feature>
<feature type="transmembrane region" description="Helical" evidence="10">
    <location>
        <begin position="1072"/>
        <end position="1092"/>
    </location>
</feature>
<evidence type="ECO:0000256" key="9">
    <source>
        <dbReference type="SAM" id="MobiDB-lite"/>
    </source>
</evidence>
<evidence type="ECO:0000256" key="2">
    <source>
        <dbReference type="ARBA" id="ARBA00009726"/>
    </source>
</evidence>
<comment type="similarity">
    <text evidence="2">Belongs to the ABC transporter superfamily. ABCC family. Conjugate transporter (TC 3.A.1.208) subfamily.</text>
</comment>
<evidence type="ECO:0000256" key="6">
    <source>
        <dbReference type="ARBA" id="ARBA00022840"/>
    </source>
</evidence>
<dbReference type="SUPFAM" id="SSF52540">
    <property type="entry name" value="P-loop containing nucleoside triphosphate hydrolases"/>
    <property type="match status" value="2"/>
</dbReference>
<dbReference type="FunFam" id="1.20.1560.10:FF:000010">
    <property type="entry name" value="Multidrug resistance-associated ABC transporter"/>
    <property type="match status" value="1"/>
</dbReference>
<feature type="domain" description="ABC transporter" evidence="11">
    <location>
        <begin position="549"/>
        <end position="768"/>
    </location>
</feature>
<feature type="domain" description="ABC transporter" evidence="11">
    <location>
        <begin position="1167"/>
        <end position="1421"/>
    </location>
</feature>
<comment type="subcellular location">
    <subcellularLocation>
        <location evidence="1">Membrane</location>
        <topology evidence="1">Multi-pass membrane protein</topology>
    </subcellularLocation>
</comment>